<accession>A0A6L2P1E1</accession>
<evidence type="ECO:0000313" key="2">
    <source>
        <dbReference type="EMBL" id="GEU90805.1"/>
    </source>
</evidence>
<reference evidence="2" key="1">
    <citation type="journal article" date="2019" name="Sci. Rep.">
        <title>Draft genome of Tanacetum cinerariifolium, the natural source of mosquito coil.</title>
        <authorList>
            <person name="Yamashiro T."/>
            <person name="Shiraishi A."/>
            <person name="Satake H."/>
            <person name="Nakayama K."/>
        </authorList>
    </citation>
    <scope>NUCLEOTIDE SEQUENCE</scope>
</reference>
<dbReference type="AlphaFoldDB" id="A0A6L2P1E1"/>
<dbReference type="EMBL" id="BKCJ010010266">
    <property type="protein sequence ID" value="GEU90805.1"/>
    <property type="molecule type" value="Genomic_DNA"/>
</dbReference>
<gene>
    <name evidence="2" type="ORF">Tci_062783</name>
</gene>
<feature type="transmembrane region" description="Helical" evidence="1">
    <location>
        <begin position="163"/>
        <end position="182"/>
    </location>
</feature>
<name>A0A6L2P1E1_TANCI</name>
<evidence type="ECO:0008006" key="3">
    <source>
        <dbReference type="Google" id="ProtNLM"/>
    </source>
</evidence>
<comment type="caution">
    <text evidence="2">The sequence shown here is derived from an EMBL/GenBank/DDBJ whole genome shotgun (WGS) entry which is preliminary data.</text>
</comment>
<keyword evidence="1" id="KW-1133">Transmembrane helix</keyword>
<keyword evidence="1" id="KW-0812">Transmembrane</keyword>
<proteinExistence type="predicted"/>
<evidence type="ECO:0000256" key="1">
    <source>
        <dbReference type="SAM" id="Phobius"/>
    </source>
</evidence>
<sequence length="433" mass="49982">MVRSIQFNSWPICNMKRYGFAVTEEPNELEFSTSYCYRVLASKKFEGGDIIEMVSGFLALVFDQKIKKLLLVTGQLANQLSLKGVTSYCLVSHIDADVDSFKRWCTSYTFDVGYGLLRDSEAADFSTLVPNALTIVLRQAKTKWIQAVEDKEVIISIGSTLEVLYFVIIVLVMNINSTCLGLKKKYHLNIKNDMSPRDKTNPVDIFTFVIGITGITVNGKNAYEPKGKFLDDLHKNDFSGTNGEDAIKHIEYFLKFFDPIDLPNVNQDKLRVVVFPISLVGDAWRWFDGIRGSITSWKLGSDEIKPTYEEPFDLEETDHDNEQDYEWYEALEDRELKEKALRNKAIVEGITDDDDESSYERQKRWNVNETQELSVCNIRRFEMIKYSFGDDEEYVAVKEDEYDDLTSTSKDACRAYQEIFRMMDEGWMLTRTE</sequence>
<keyword evidence="1" id="KW-0472">Membrane</keyword>
<organism evidence="2">
    <name type="scientific">Tanacetum cinerariifolium</name>
    <name type="common">Dalmatian daisy</name>
    <name type="synonym">Chrysanthemum cinerariifolium</name>
    <dbReference type="NCBI Taxonomy" id="118510"/>
    <lineage>
        <taxon>Eukaryota</taxon>
        <taxon>Viridiplantae</taxon>
        <taxon>Streptophyta</taxon>
        <taxon>Embryophyta</taxon>
        <taxon>Tracheophyta</taxon>
        <taxon>Spermatophyta</taxon>
        <taxon>Magnoliopsida</taxon>
        <taxon>eudicotyledons</taxon>
        <taxon>Gunneridae</taxon>
        <taxon>Pentapetalae</taxon>
        <taxon>asterids</taxon>
        <taxon>campanulids</taxon>
        <taxon>Asterales</taxon>
        <taxon>Asteraceae</taxon>
        <taxon>Asteroideae</taxon>
        <taxon>Anthemideae</taxon>
        <taxon>Anthemidinae</taxon>
        <taxon>Tanacetum</taxon>
    </lineage>
</organism>
<protein>
    <recommendedName>
        <fullName evidence="3">Reverse transcriptase domain-containing protein</fullName>
    </recommendedName>
</protein>